<feature type="non-terminal residue" evidence="2">
    <location>
        <position position="1"/>
    </location>
</feature>
<feature type="signal peptide" evidence="1">
    <location>
        <begin position="1"/>
        <end position="20"/>
    </location>
</feature>
<feature type="chain" id="PRO_5017459320" evidence="1">
    <location>
        <begin position="21"/>
        <end position="426"/>
    </location>
</feature>
<dbReference type="Gene3D" id="2.40.160.10">
    <property type="entry name" value="Porin"/>
    <property type="match status" value="1"/>
</dbReference>
<evidence type="ECO:0000256" key="1">
    <source>
        <dbReference type="SAM" id="SignalP"/>
    </source>
</evidence>
<name>A0A3A8NJX9_9BACT</name>
<gene>
    <name evidence="2" type="ORF">D7V93_36100</name>
</gene>
<keyword evidence="1" id="KW-0732">Signal</keyword>
<dbReference type="InterPro" id="IPR023614">
    <property type="entry name" value="Porin_dom_sf"/>
</dbReference>
<dbReference type="SUPFAM" id="SSF56935">
    <property type="entry name" value="Porins"/>
    <property type="match status" value="1"/>
</dbReference>
<reference evidence="3" key="1">
    <citation type="submission" date="2018-09" db="EMBL/GenBank/DDBJ databases">
        <authorList>
            <person name="Livingstone P.G."/>
            <person name="Whitworth D.E."/>
        </authorList>
    </citation>
    <scope>NUCLEOTIDE SEQUENCE [LARGE SCALE GENOMIC DNA]</scope>
    <source>
        <strain evidence="3">CA051B</strain>
    </source>
</reference>
<dbReference type="EMBL" id="RAWB01000600">
    <property type="protein sequence ID" value="RKH44548.1"/>
    <property type="molecule type" value="Genomic_DNA"/>
</dbReference>
<evidence type="ECO:0000313" key="3">
    <source>
        <dbReference type="Proteomes" id="UP000272888"/>
    </source>
</evidence>
<dbReference type="Pfam" id="PF07396">
    <property type="entry name" value="Porin_O_P"/>
    <property type="match status" value="1"/>
</dbReference>
<evidence type="ECO:0000313" key="2">
    <source>
        <dbReference type="EMBL" id="RKH44548.1"/>
    </source>
</evidence>
<protein>
    <submittedName>
        <fullName evidence="2">Porin</fullName>
    </submittedName>
</protein>
<accession>A0A3A8NJX9</accession>
<dbReference type="AlphaFoldDB" id="A0A3A8NJX9"/>
<dbReference type="RefSeq" id="WP_120647677.1">
    <property type="nucleotide sequence ID" value="NZ_RAWB01000600.1"/>
</dbReference>
<organism evidence="2 3">
    <name type="scientific">Corallococcus llansteffanensis</name>
    <dbReference type="NCBI Taxonomy" id="2316731"/>
    <lineage>
        <taxon>Bacteria</taxon>
        <taxon>Pseudomonadati</taxon>
        <taxon>Myxococcota</taxon>
        <taxon>Myxococcia</taxon>
        <taxon>Myxococcales</taxon>
        <taxon>Cystobacterineae</taxon>
        <taxon>Myxococcaceae</taxon>
        <taxon>Corallococcus</taxon>
    </lineage>
</organism>
<dbReference type="InterPro" id="IPR010870">
    <property type="entry name" value="Porin_O/P"/>
</dbReference>
<sequence length="426" mass="45695">PGPALLVATGLLLAAAPARAQEQAAEGPPATKPSVVVQVSEDGFSLATADKAFVLKLRGLIQTDGRFFFDDPGRTGTNTFVMRRVRPFMEGTFFGSVDFRLVPDFGNGQPLLQDAWVDLKPREQLRLRVGKFKTPFGLELLQSDADVPFVERALTVDLVPNRDEGLELHGDVLGGRLTYSLAALNGDPDGTSTDLNTDDSFDLAARLFAHPFKGGGVPLLQGLGLGVAVTWGQQFGTASSPGVATQRSTGQQAIFNYLGGTGGAEPVLAHGEHVRYSPQGYFYGGPLGVLAEYVSSSQDVQVGEVRARLHHRAWQALVSWVLFGGKASFEGVKPTAPFDLGTGTGGALEVAVRYHALHLDDDAFPRFADPARSVRAAKGFGIAVTAYFNKRMRLSLNFHRTNYEGGAPDGDRPPENALLTRLQLTF</sequence>
<proteinExistence type="predicted"/>
<dbReference type="Proteomes" id="UP000272888">
    <property type="component" value="Unassembled WGS sequence"/>
</dbReference>
<comment type="caution">
    <text evidence="2">The sequence shown here is derived from an EMBL/GenBank/DDBJ whole genome shotgun (WGS) entry which is preliminary data.</text>
</comment>
<keyword evidence="3" id="KW-1185">Reference proteome</keyword>